<evidence type="ECO:0000256" key="2">
    <source>
        <dbReference type="ARBA" id="ARBA00004123"/>
    </source>
</evidence>
<comment type="caution">
    <text evidence="10">The sequence shown here is derived from an EMBL/GenBank/DDBJ whole genome shotgun (WGS) entry which is preliminary data.</text>
</comment>
<reference evidence="10" key="2">
    <citation type="journal article" date="2023" name="BMC Genomics">
        <title>Pest status, molecular evolution, and epigenetic factors derived from the genome assembly of Frankliniella fusca, a thysanopteran phytovirus vector.</title>
        <authorList>
            <person name="Catto M.A."/>
            <person name="Labadie P.E."/>
            <person name="Jacobson A.L."/>
            <person name="Kennedy G.G."/>
            <person name="Srinivasan R."/>
            <person name="Hunt B.G."/>
        </authorList>
    </citation>
    <scope>NUCLEOTIDE SEQUENCE</scope>
    <source>
        <strain evidence="10">PL_HMW_Pooled</strain>
    </source>
</reference>
<dbReference type="GO" id="GO:0016787">
    <property type="term" value="F:hydrolase activity"/>
    <property type="evidence" value="ECO:0007669"/>
    <property type="project" value="UniProtKB-KW"/>
</dbReference>
<comment type="subcellular location">
    <subcellularLocation>
        <location evidence="2">Nucleus</location>
    </subcellularLocation>
</comment>
<dbReference type="GO" id="GO:0004518">
    <property type="term" value="F:nuclease activity"/>
    <property type="evidence" value="ECO:0007669"/>
    <property type="project" value="UniProtKB-KW"/>
</dbReference>
<dbReference type="AlphaFoldDB" id="A0AAE1LKH0"/>
<proteinExistence type="inferred from homology"/>
<evidence type="ECO:0000259" key="9">
    <source>
        <dbReference type="Pfam" id="PF13359"/>
    </source>
</evidence>
<evidence type="ECO:0000256" key="7">
    <source>
        <dbReference type="ARBA" id="ARBA00023242"/>
    </source>
</evidence>
<feature type="region of interest" description="Disordered" evidence="8">
    <location>
        <begin position="633"/>
        <end position="659"/>
    </location>
</feature>
<dbReference type="EMBL" id="JAHWGI010001120">
    <property type="protein sequence ID" value="KAK3922820.1"/>
    <property type="molecule type" value="Genomic_DNA"/>
</dbReference>
<reference evidence="10" key="1">
    <citation type="submission" date="2021-07" db="EMBL/GenBank/DDBJ databases">
        <authorList>
            <person name="Catto M.A."/>
            <person name="Jacobson A."/>
            <person name="Kennedy G."/>
            <person name="Labadie P."/>
            <person name="Hunt B.G."/>
            <person name="Srinivasan R."/>
        </authorList>
    </citation>
    <scope>NUCLEOTIDE SEQUENCE</scope>
    <source>
        <strain evidence="10">PL_HMW_Pooled</strain>
        <tissue evidence="10">Head</tissue>
    </source>
</reference>
<dbReference type="GO" id="GO:0046872">
    <property type="term" value="F:metal ion binding"/>
    <property type="evidence" value="ECO:0007669"/>
    <property type="project" value="UniProtKB-KW"/>
</dbReference>
<organism evidence="10 11">
    <name type="scientific">Frankliniella fusca</name>
    <dbReference type="NCBI Taxonomy" id="407009"/>
    <lineage>
        <taxon>Eukaryota</taxon>
        <taxon>Metazoa</taxon>
        <taxon>Ecdysozoa</taxon>
        <taxon>Arthropoda</taxon>
        <taxon>Hexapoda</taxon>
        <taxon>Insecta</taxon>
        <taxon>Pterygota</taxon>
        <taxon>Neoptera</taxon>
        <taxon>Paraneoptera</taxon>
        <taxon>Thysanoptera</taxon>
        <taxon>Terebrantia</taxon>
        <taxon>Thripoidea</taxon>
        <taxon>Thripidae</taxon>
        <taxon>Frankliniella</taxon>
    </lineage>
</organism>
<dbReference type="PANTHER" id="PTHR22930:SF269">
    <property type="entry name" value="NUCLEASE HARBI1-LIKE PROTEIN"/>
    <property type="match status" value="1"/>
</dbReference>
<keyword evidence="7" id="KW-0539">Nucleus</keyword>
<dbReference type="PANTHER" id="PTHR22930">
    <property type="match status" value="1"/>
</dbReference>
<dbReference type="Proteomes" id="UP001219518">
    <property type="component" value="Unassembled WGS sequence"/>
</dbReference>
<keyword evidence="11" id="KW-1185">Reference proteome</keyword>
<evidence type="ECO:0000256" key="6">
    <source>
        <dbReference type="ARBA" id="ARBA00022801"/>
    </source>
</evidence>
<sequence length="690" mass="77576">MRPLRCAGARLQLARQGSGVALQVDSGNRSVVSSLSLLMGQPLECNKDRETKLACGIALLVALHGPPGDPRTQRVPPGAPGPERPGETRPGARRAGRQVDLRPHQPAKQQAALAGARALKAWDPGPTERGAISVHGPCSECGVRPAKPRLAATSARLGARLLQLPRRGPRRNVLTANGDRVLPEEGLTGSLVFCVLRLYGHISSFCCVLLVLVRYNDSALLPDIHPALILDISTRLGFPYSLLSSGHDFGLWLEYVDDCCTPPVRFARSSLNDEETEKLDCLCSRWRQLRAARAVRRWRRRPAWTGRDDHGAWVTSINTMLNEDPEVFFDTFRMTPLVFNELLALIRPHIQKRPQTMYLEPGHRLALTLHYLASGNYQKFAGVHFSIPKSTASIVIRETCQALWTELRPLVLPEPTVERLEATMEAFWERWQYPNCIGALDGKHCILQNFHNFREGEWLNYKGTFSMVLLAMCDASYKFTWVHIGGRGRRHDAGLWRETALCQRLENGTFPLPAPRLLPGGSVVTPPAIVADGAFPLTPNLMKPFRQPEIVSDAERIYNYRLSRARRTIENAFGILSSRWRVLRRSYIASVVTSRAIIQACVVLHNYLVLNQENVPPHQYWYIPPNVQDIPGFRDHQLPPAEDQEEDADDPEALPPPVEELHDPRAIREHLVDFFVGPGSVPWQWRYLTE</sequence>
<gene>
    <name evidence="10" type="ORF">KUF71_012087</name>
</gene>
<dbReference type="Pfam" id="PF13359">
    <property type="entry name" value="DDE_Tnp_4"/>
    <property type="match status" value="1"/>
</dbReference>
<protein>
    <submittedName>
        <fullName evidence="10">Protein ANTAGONIST OF LIKE HETEROCHROMATIN PROTEIN 1</fullName>
    </submittedName>
</protein>
<evidence type="ECO:0000256" key="5">
    <source>
        <dbReference type="ARBA" id="ARBA00022723"/>
    </source>
</evidence>
<evidence type="ECO:0000256" key="1">
    <source>
        <dbReference type="ARBA" id="ARBA00001968"/>
    </source>
</evidence>
<feature type="domain" description="DDE Tnp4" evidence="9">
    <location>
        <begin position="441"/>
        <end position="606"/>
    </location>
</feature>
<comment type="similarity">
    <text evidence="3">Belongs to the HARBI1 family.</text>
</comment>
<dbReference type="InterPro" id="IPR027806">
    <property type="entry name" value="HARBI1_dom"/>
</dbReference>
<evidence type="ECO:0000256" key="8">
    <source>
        <dbReference type="SAM" id="MobiDB-lite"/>
    </source>
</evidence>
<evidence type="ECO:0000313" key="11">
    <source>
        <dbReference type="Proteomes" id="UP001219518"/>
    </source>
</evidence>
<keyword evidence="4" id="KW-0540">Nuclease</keyword>
<evidence type="ECO:0000313" key="10">
    <source>
        <dbReference type="EMBL" id="KAK3922820.1"/>
    </source>
</evidence>
<name>A0AAE1LKH0_9NEOP</name>
<evidence type="ECO:0000256" key="3">
    <source>
        <dbReference type="ARBA" id="ARBA00006958"/>
    </source>
</evidence>
<feature type="compositionally biased region" description="Acidic residues" evidence="8">
    <location>
        <begin position="642"/>
        <end position="652"/>
    </location>
</feature>
<feature type="region of interest" description="Disordered" evidence="8">
    <location>
        <begin position="65"/>
        <end position="108"/>
    </location>
</feature>
<keyword evidence="6" id="KW-0378">Hydrolase</keyword>
<comment type="cofactor">
    <cofactor evidence="1">
        <name>a divalent metal cation</name>
        <dbReference type="ChEBI" id="CHEBI:60240"/>
    </cofactor>
</comment>
<evidence type="ECO:0000256" key="4">
    <source>
        <dbReference type="ARBA" id="ARBA00022722"/>
    </source>
</evidence>
<keyword evidence="5" id="KW-0479">Metal-binding</keyword>
<dbReference type="GO" id="GO:0005634">
    <property type="term" value="C:nucleus"/>
    <property type="evidence" value="ECO:0007669"/>
    <property type="project" value="UniProtKB-SubCell"/>
</dbReference>
<accession>A0AAE1LKH0</accession>
<dbReference type="InterPro" id="IPR045249">
    <property type="entry name" value="HARBI1-like"/>
</dbReference>